<protein>
    <submittedName>
        <fullName evidence="1">Uncharacterized protein</fullName>
    </submittedName>
</protein>
<comment type="caution">
    <text evidence="1">The sequence shown here is derived from an EMBL/GenBank/DDBJ whole genome shotgun (WGS) entry which is preliminary data.</text>
</comment>
<keyword evidence="2" id="KW-1185">Reference proteome</keyword>
<organism evidence="1 2">
    <name type="scientific">Umbelopsis vinacea</name>
    <dbReference type="NCBI Taxonomy" id="44442"/>
    <lineage>
        <taxon>Eukaryota</taxon>
        <taxon>Fungi</taxon>
        <taxon>Fungi incertae sedis</taxon>
        <taxon>Mucoromycota</taxon>
        <taxon>Mucoromycotina</taxon>
        <taxon>Umbelopsidomycetes</taxon>
        <taxon>Umbelopsidales</taxon>
        <taxon>Umbelopsidaceae</taxon>
        <taxon>Umbelopsis</taxon>
    </lineage>
</organism>
<proteinExistence type="predicted"/>
<dbReference type="AlphaFoldDB" id="A0A8H7U9N9"/>
<evidence type="ECO:0000313" key="1">
    <source>
        <dbReference type="EMBL" id="KAG2177516.1"/>
    </source>
</evidence>
<name>A0A8H7U9N9_9FUNG</name>
<reference evidence="1" key="1">
    <citation type="submission" date="2020-12" db="EMBL/GenBank/DDBJ databases">
        <title>Metabolic potential, ecology and presence of endohyphal bacteria is reflected in genomic diversity of Mucoromycotina.</title>
        <authorList>
            <person name="Muszewska A."/>
            <person name="Okrasinska A."/>
            <person name="Steczkiewicz K."/>
            <person name="Drgas O."/>
            <person name="Orlowska M."/>
            <person name="Perlinska-Lenart U."/>
            <person name="Aleksandrzak-Piekarczyk T."/>
            <person name="Szatraj K."/>
            <person name="Zielenkiewicz U."/>
            <person name="Pilsyk S."/>
            <person name="Malc E."/>
            <person name="Mieczkowski P."/>
            <person name="Kruszewska J.S."/>
            <person name="Biernat P."/>
            <person name="Pawlowska J."/>
        </authorList>
    </citation>
    <scope>NUCLEOTIDE SEQUENCE</scope>
    <source>
        <strain evidence="1">WA0000051536</strain>
    </source>
</reference>
<dbReference type="EMBL" id="JAEPRA010000012">
    <property type="protein sequence ID" value="KAG2177516.1"/>
    <property type="molecule type" value="Genomic_DNA"/>
</dbReference>
<dbReference type="Proteomes" id="UP000612746">
    <property type="component" value="Unassembled WGS sequence"/>
</dbReference>
<accession>A0A8H7U9N9</accession>
<evidence type="ECO:0000313" key="2">
    <source>
        <dbReference type="Proteomes" id="UP000612746"/>
    </source>
</evidence>
<gene>
    <name evidence="1" type="ORF">INT44_008027</name>
</gene>
<sequence length="144" mass="15862">MGHYHLDVIASSIGKEQARQLQEAHSRDFRTASPEFVLFYFSTLTPDVQTAICVLKTIVPIRGVTLVRSSTGSVVIEVTYTDSQDNKKAIQEGVKLNGQVVEAYDTLRKSSAITQIWVTRVPHVSDKEIIDVLSSILSTVRSGA</sequence>